<dbReference type="Gene3D" id="3.40.50.1240">
    <property type="entry name" value="Phosphoglycerate mutase-like"/>
    <property type="match status" value="1"/>
</dbReference>
<protein>
    <submittedName>
        <fullName evidence="1">Histidine phosphatase family protein</fullName>
    </submittedName>
</protein>
<dbReference type="SMART" id="SM00855">
    <property type="entry name" value="PGAM"/>
    <property type="match status" value="1"/>
</dbReference>
<proteinExistence type="predicted"/>
<organism evidence="1 2">
    <name type="scientific">Nocardioides luteus</name>
    <dbReference type="NCBI Taxonomy" id="1844"/>
    <lineage>
        <taxon>Bacteria</taxon>
        <taxon>Bacillati</taxon>
        <taxon>Actinomycetota</taxon>
        <taxon>Actinomycetes</taxon>
        <taxon>Propionibacteriales</taxon>
        <taxon>Nocardioidaceae</taxon>
        <taxon>Nocardioides</taxon>
    </lineage>
</organism>
<accession>A0A1J4N9R1</accession>
<dbReference type="GO" id="GO:0005737">
    <property type="term" value="C:cytoplasm"/>
    <property type="evidence" value="ECO:0007669"/>
    <property type="project" value="TreeGrafter"/>
</dbReference>
<dbReference type="InterPro" id="IPR029033">
    <property type="entry name" value="His_PPase_superfam"/>
</dbReference>
<reference evidence="1" key="1">
    <citation type="submission" date="2016-10" db="EMBL/GenBank/DDBJ databases">
        <title>Draft Genome Sequence of Nocardioides luteus Strain BAFB, an Alkane-Degrading Bacterium Isolated from JP-7 Polluted Soil.</title>
        <authorList>
            <person name="Brown L."/>
            <person name="Ruiz O.N."/>
            <person name="Gunasekera T."/>
        </authorList>
    </citation>
    <scope>NUCLEOTIDE SEQUENCE [LARGE SCALE GENOMIC DNA]</scope>
    <source>
        <strain evidence="1">BAFB</strain>
    </source>
</reference>
<dbReference type="SUPFAM" id="SSF53254">
    <property type="entry name" value="Phosphoglycerate mutase-like"/>
    <property type="match status" value="1"/>
</dbReference>
<sequence>MRLLLIRHGQTPSNVSGALDTAFPGAGLTELGHSQAAAVPDALVGERIVGLYASRLVRTQLTAAPLSARLGLPVVVQEGFEEINAGDLEMATDKESVTAYLEALGDWIGGTLETPVPGGEAGHEFLARFDAAVQSVVKQHEPDDTVAIVSHGAAIRMWTGLRTAQSPAFGDDNRIRNTGLAIVEGSLEEGWTTVSWNNDPLGGAHLIGEGF</sequence>
<dbReference type="InterPro" id="IPR050275">
    <property type="entry name" value="PGM_Phosphatase"/>
</dbReference>
<dbReference type="PROSITE" id="PS00175">
    <property type="entry name" value="PG_MUTASE"/>
    <property type="match status" value="1"/>
</dbReference>
<dbReference type="AlphaFoldDB" id="A0A1J4N9R1"/>
<dbReference type="Proteomes" id="UP000033772">
    <property type="component" value="Unassembled WGS sequence"/>
</dbReference>
<dbReference type="InterPro" id="IPR013078">
    <property type="entry name" value="His_Pase_superF_clade-1"/>
</dbReference>
<dbReference type="PANTHER" id="PTHR48100">
    <property type="entry name" value="BROAD-SPECIFICITY PHOSPHATASE YOR283W-RELATED"/>
    <property type="match status" value="1"/>
</dbReference>
<dbReference type="PANTHER" id="PTHR48100:SF58">
    <property type="entry name" value="PE-PGRS FAMILY PROTEIN PE_PGRS11"/>
    <property type="match status" value="1"/>
</dbReference>
<dbReference type="GO" id="GO:0016791">
    <property type="term" value="F:phosphatase activity"/>
    <property type="evidence" value="ECO:0007669"/>
    <property type="project" value="TreeGrafter"/>
</dbReference>
<dbReference type="InterPro" id="IPR001345">
    <property type="entry name" value="PG/BPGM_mutase_AS"/>
</dbReference>
<keyword evidence="2" id="KW-1185">Reference proteome</keyword>
<comment type="caution">
    <text evidence="1">The sequence shown here is derived from an EMBL/GenBank/DDBJ whole genome shotgun (WGS) entry which is preliminary data.</text>
</comment>
<gene>
    <name evidence="1" type="ORF">UG56_008385</name>
</gene>
<dbReference type="Pfam" id="PF00300">
    <property type="entry name" value="His_Phos_1"/>
    <property type="match status" value="1"/>
</dbReference>
<dbReference type="OrthoDB" id="9793115at2"/>
<dbReference type="STRING" id="1844.UG56_008385"/>
<dbReference type="EMBL" id="JZDQ02000009">
    <property type="protein sequence ID" value="OIJ27384.1"/>
    <property type="molecule type" value="Genomic_DNA"/>
</dbReference>
<evidence type="ECO:0000313" key="2">
    <source>
        <dbReference type="Proteomes" id="UP000033772"/>
    </source>
</evidence>
<evidence type="ECO:0000313" key="1">
    <source>
        <dbReference type="EMBL" id="OIJ27384.1"/>
    </source>
</evidence>
<dbReference type="RefSeq" id="WP_045550958.1">
    <property type="nucleotide sequence ID" value="NZ_JZDQ02000009.1"/>
</dbReference>
<name>A0A1J4N9R1_9ACTN</name>
<dbReference type="CDD" id="cd07067">
    <property type="entry name" value="HP_PGM_like"/>
    <property type="match status" value="1"/>
</dbReference>